<dbReference type="EMBL" id="CP006880">
    <property type="protein sequence ID" value="AJD45673.1"/>
    <property type="molecule type" value="Genomic_DNA"/>
</dbReference>
<dbReference type="Proteomes" id="UP000031368">
    <property type="component" value="Plasmid pRgalR602c"/>
</dbReference>
<dbReference type="PANTHER" id="PTHR30154">
    <property type="entry name" value="LEUCINE-RESPONSIVE REGULATORY PROTEIN"/>
    <property type="match status" value="1"/>
</dbReference>
<evidence type="ECO:0000256" key="4">
    <source>
        <dbReference type="ARBA" id="ARBA00023163"/>
    </source>
</evidence>
<geneLocation type="plasmid" evidence="6 7">
    <name>pRgalR602c</name>
</geneLocation>
<keyword evidence="2" id="KW-0238">DNA-binding</keyword>
<name>A0A0B4XGB7_9HYPH</name>
<dbReference type="Gene3D" id="3.30.70.920">
    <property type="match status" value="1"/>
</dbReference>
<protein>
    <submittedName>
        <fullName evidence="6">Proline dehydrogenase transcriptional activator PutR</fullName>
    </submittedName>
</protein>
<evidence type="ECO:0000313" key="7">
    <source>
        <dbReference type="Proteomes" id="UP000031368"/>
    </source>
</evidence>
<evidence type="ECO:0000256" key="3">
    <source>
        <dbReference type="ARBA" id="ARBA00023159"/>
    </source>
</evidence>
<dbReference type="InterPro" id="IPR036390">
    <property type="entry name" value="WH_DNA-bd_sf"/>
</dbReference>
<proteinExistence type="predicted"/>
<dbReference type="GO" id="GO:0006355">
    <property type="term" value="P:regulation of DNA-templated transcription"/>
    <property type="evidence" value="ECO:0007669"/>
    <property type="project" value="UniProtKB-ARBA"/>
</dbReference>
<keyword evidence="1" id="KW-0805">Transcription regulation</keyword>
<dbReference type="SUPFAM" id="SSF54909">
    <property type="entry name" value="Dimeric alpha+beta barrel"/>
    <property type="match status" value="1"/>
</dbReference>
<organism evidence="6 7">
    <name type="scientific">Rhizobium gallicum bv. gallicum R602sp</name>
    <dbReference type="NCBI Taxonomy" id="1041138"/>
    <lineage>
        <taxon>Bacteria</taxon>
        <taxon>Pseudomonadati</taxon>
        <taxon>Pseudomonadota</taxon>
        <taxon>Alphaproteobacteria</taxon>
        <taxon>Hyphomicrobiales</taxon>
        <taxon>Rhizobiaceae</taxon>
        <taxon>Rhizobium/Agrobacterium group</taxon>
        <taxon>Rhizobium</taxon>
    </lineage>
</organism>
<dbReference type="Gene3D" id="1.10.10.10">
    <property type="entry name" value="Winged helix-like DNA-binding domain superfamily/Winged helix DNA-binding domain"/>
    <property type="match status" value="1"/>
</dbReference>
<dbReference type="Pfam" id="PF01037">
    <property type="entry name" value="AsnC_trans_reg"/>
    <property type="match status" value="1"/>
</dbReference>
<feature type="domain" description="HTH asnC-type" evidence="5">
    <location>
        <begin position="11"/>
        <end position="72"/>
    </location>
</feature>
<dbReference type="SMART" id="SM00344">
    <property type="entry name" value="HTH_ASNC"/>
    <property type="match status" value="1"/>
</dbReference>
<dbReference type="Pfam" id="PF13412">
    <property type="entry name" value="HTH_24"/>
    <property type="match status" value="1"/>
</dbReference>
<sequence>MTKDEHEISELDLFDRKILEALSDDGRMSITDLAARVGLSKTPCQLRFKRLIVDGYIEGFKAVINPSKLNLEHIAFAEVKLSNTQEDALRAFNAAVKKIKEVEECHMIAGRFDYLLKIRTRDIRRYRHVLGERISNLPFVASTSTNVAMETVKENWSGSSYAS</sequence>
<dbReference type="InterPro" id="IPR011008">
    <property type="entry name" value="Dimeric_a/b-barrel"/>
</dbReference>
<dbReference type="InterPro" id="IPR011991">
    <property type="entry name" value="ArsR-like_HTH"/>
</dbReference>
<dbReference type="GO" id="GO:0043200">
    <property type="term" value="P:response to amino acid"/>
    <property type="evidence" value="ECO:0007669"/>
    <property type="project" value="TreeGrafter"/>
</dbReference>
<dbReference type="PROSITE" id="PS50956">
    <property type="entry name" value="HTH_ASNC_2"/>
    <property type="match status" value="1"/>
</dbReference>
<keyword evidence="6" id="KW-0614">Plasmid</keyword>
<reference evidence="6 7" key="1">
    <citation type="submission" date="2013-11" db="EMBL/GenBank/DDBJ databases">
        <title>Complete genome sequence of Rhizobium gallicum bv. gallicum R602.</title>
        <authorList>
            <person name="Bustos P."/>
            <person name="Santamaria R.I."/>
            <person name="Lozano L."/>
            <person name="Acosta J.L."/>
            <person name="Ormeno-Orrillo E."/>
            <person name="Rogel M.A."/>
            <person name="Romero D."/>
            <person name="Cevallos M.A."/>
            <person name="Martinez-Romero E."/>
            <person name="Gonzalez V."/>
        </authorList>
    </citation>
    <scope>NUCLEOTIDE SEQUENCE [LARGE SCALE GENOMIC DNA]</scope>
    <source>
        <strain evidence="6 7">R602</strain>
        <plasmid evidence="6 7">pRgalR602c</plasmid>
    </source>
</reference>
<dbReference type="CDD" id="cd00090">
    <property type="entry name" value="HTH_ARSR"/>
    <property type="match status" value="1"/>
</dbReference>
<keyword evidence="7" id="KW-1185">Reference proteome</keyword>
<evidence type="ECO:0000259" key="5">
    <source>
        <dbReference type="PROSITE" id="PS50956"/>
    </source>
</evidence>
<keyword evidence="3" id="KW-0010">Activator</keyword>
<dbReference type="InterPro" id="IPR019888">
    <property type="entry name" value="Tscrpt_reg_AsnC-like"/>
</dbReference>
<evidence type="ECO:0000313" key="6">
    <source>
        <dbReference type="EMBL" id="AJD45673.1"/>
    </source>
</evidence>
<dbReference type="HOGENOM" id="CLU_091233_0_0_5"/>
<dbReference type="GO" id="GO:0005829">
    <property type="term" value="C:cytosol"/>
    <property type="evidence" value="ECO:0007669"/>
    <property type="project" value="TreeGrafter"/>
</dbReference>
<dbReference type="SUPFAM" id="SSF46785">
    <property type="entry name" value="Winged helix' DNA-binding domain"/>
    <property type="match status" value="1"/>
</dbReference>
<dbReference type="InterPro" id="IPR036388">
    <property type="entry name" value="WH-like_DNA-bd_sf"/>
</dbReference>
<dbReference type="InterPro" id="IPR000485">
    <property type="entry name" value="AsnC-type_HTH_dom"/>
</dbReference>
<dbReference type="PRINTS" id="PR00033">
    <property type="entry name" value="HTHASNC"/>
</dbReference>
<dbReference type="KEGG" id="rga:RGR602_PC01649"/>
<dbReference type="PANTHER" id="PTHR30154:SF0">
    <property type="entry name" value="LEUCINE-RESPONSIVE REGULATORY PROTEIN"/>
    <property type="match status" value="1"/>
</dbReference>
<gene>
    <name evidence="6" type="primary">putR</name>
    <name evidence="6" type="ORF">RGR602_PC01649</name>
</gene>
<dbReference type="InterPro" id="IPR019887">
    <property type="entry name" value="Tscrpt_reg_AsnC/Lrp_C"/>
</dbReference>
<keyword evidence="4" id="KW-0804">Transcription</keyword>
<dbReference type="GO" id="GO:0043565">
    <property type="term" value="F:sequence-specific DNA binding"/>
    <property type="evidence" value="ECO:0007669"/>
    <property type="project" value="InterPro"/>
</dbReference>
<evidence type="ECO:0000256" key="2">
    <source>
        <dbReference type="ARBA" id="ARBA00023125"/>
    </source>
</evidence>
<evidence type="ECO:0000256" key="1">
    <source>
        <dbReference type="ARBA" id="ARBA00023015"/>
    </source>
</evidence>
<accession>A0A0B4XGB7</accession>
<dbReference type="RefSeq" id="WP_040115836.1">
    <property type="nucleotide sequence ID" value="NZ_CP006880.1"/>
</dbReference>
<dbReference type="AlphaFoldDB" id="A0A0B4XGB7"/>